<name>A0A5B8N2H2_9CHLO</name>
<evidence type="ECO:0000313" key="2">
    <source>
        <dbReference type="Proteomes" id="UP000316726"/>
    </source>
</evidence>
<dbReference type="EMBL" id="CP031053">
    <property type="protein sequence ID" value="QDZ26065.1"/>
    <property type="molecule type" value="Genomic_DNA"/>
</dbReference>
<proteinExistence type="predicted"/>
<protein>
    <submittedName>
        <fullName evidence="1">Uncharacterized protein</fullName>
    </submittedName>
</protein>
<gene>
    <name evidence="1" type="ORF">A3770_20p85830</name>
</gene>
<organism evidence="1 2">
    <name type="scientific">Chloropicon primus</name>
    <dbReference type="NCBI Taxonomy" id="1764295"/>
    <lineage>
        <taxon>Eukaryota</taxon>
        <taxon>Viridiplantae</taxon>
        <taxon>Chlorophyta</taxon>
        <taxon>Chloropicophyceae</taxon>
        <taxon>Chloropicales</taxon>
        <taxon>Chloropicaceae</taxon>
        <taxon>Chloropicon</taxon>
    </lineage>
</organism>
<accession>A0A5B8N2H2</accession>
<sequence length="200" mass="21268">MGGVTRHGGGQRKATTTVEDTAFVQDAHRQNSLSRRRMLYRRRDAVATTLVVLQGVVTSGEARAAESVSSSPCSCPETAPCPADTRTFPFTTWSAVTGECLPWGPLGPAGVLASSGLFYQAATKKEQTFKDLDDVKTRRSREVEGGLRTLDAKAKQNVPYVWALGVLALSVPRALPLGLDLSFASAAFGLALGASQRQGE</sequence>
<keyword evidence="2" id="KW-1185">Reference proteome</keyword>
<evidence type="ECO:0000313" key="1">
    <source>
        <dbReference type="EMBL" id="QDZ26065.1"/>
    </source>
</evidence>
<dbReference type="Proteomes" id="UP000316726">
    <property type="component" value="Chromosome 20"/>
</dbReference>
<reference evidence="1 2" key="1">
    <citation type="submission" date="2018-07" db="EMBL/GenBank/DDBJ databases">
        <title>The complete nuclear genome of the prasinophyte Chloropicon primus (CCMP1205).</title>
        <authorList>
            <person name="Pombert J.-F."/>
            <person name="Otis C."/>
            <person name="Turmel M."/>
            <person name="Lemieux C."/>
        </authorList>
    </citation>
    <scope>NUCLEOTIDE SEQUENCE [LARGE SCALE GENOMIC DNA]</scope>
    <source>
        <strain evidence="1 2">CCMP1205</strain>
    </source>
</reference>
<dbReference type="AlphaFoldDB" id="A0A5B8N2H2"/>